<evidence type="ECO:0000259" key="5">
    <source>
        <dbReference type="PROSITE" id="PS01124"/>
    </source>
</evidence>
<dbReference type="PROSITE" id="PS01124">
    <property type="entry name" value="HTH_ARAC_FAMILY_2"/>
    <property type="match status" value="1"/>
</dbReference>
<dbReference type="InterPro" id="IPR018060">
    <property type="entry name" value="HTH_AraC"/>
</dbReference>
<dbReference type="Proteomes" id="UP001139157">
    <property type="component" value="Unassembled WGS sequence"/>
</dbReference>
<dbReference type="InterPro" id="IPR032783">
    <property type="entry name" value="AraC_lig"/>
</dbReference>
<dbReference type="Pfam" id="PF12852">
    <property type="entry name" value="Cupin_6"/>
    <property type="match status" value="1"/>
</dbReference>
<dbReference type="RefSeq" id="WP_251918180.1">
    <property type="nucleotide sequence ID" value="NZ_JAMRXG010000025.1"/>
</dbReference>
<dbReference type="InterPro" id="IPR050204">
    <property type="entry name" value="AraC_XylS_family_regulators"/>
</dbReference>
<keyword evidence="2" id="KW-0238">DNA-binding</keyword>
<evidence type="ECO:0000256" key="1">
    <source>
        <dbReference type="ARBA" id="ARBA00023015"/>
    </source>
</evidence>
<dbReference type="GO" id="GO:0043565">
    <property type="term" value="F:sequence-specific DNA binding"/>
    <property type="evidence" value="ECO:0007669"/>
    <property type="project" value="InterPro"/>
</dbReference>
<evidence type="ECO:0000256" key="2">
    <source>
        <dbReference type="ARBA" id="ARBA00023125"/>
    </source>
</evidence>
<dbReference type="AlphaFoldDB" id="A0A9X2J1A0"/>
<dbReference type="SMART" id="SM00342">
    <property type="entry name" value="HTH_ARAC"/>
    <property type="match status" value="1"/>
</dbReference>
<dbReference type="Pfam" id="PF12833">
    <property type="entry name" value="HTH_18"/>
    <property type="match status" value="1"/>
</dbReference>
<evidence type="ECO:0000313" key="7">
    <source>
        <dbReference type="Proteomes" id="UP001139157"/>
    </source>
</evidence>
<dbReference type="InterPro" id="IPR037923">
    <property type="entry name" value="HTH-like"/>
</dbReference>
<comment type="caution">
    <text evidence="6">The sequence shown here is derived from an EMBL/GenBank/DDBJ whole genome shotgun (WGS) entry which is preliminary data.</text>
</comment>
<organism evidence="6 7">
    <name type="scientific">Nocardia pulmonis</name>
    <dbReference type="NCBI Taxonomy" id="2951408"/>
    <lineage>
        <taxon>Bacteria</taxon>
        <taxon>Bacillati</taxon>
        <taxon>Actinomycetota</taxon>
        <taxon>Actinomycetes</taxon>
        <taxon>Mycobacteriales</taxon>
        <taxon>Nocardiaceae</taxon>
        <taxon>Nocardia</taxon>
    </lineage>
</organism>
<dbReference type="PANTHER" id="PTHR46796:SF7">
    <property type="entry name" value="ARAC FAMILY TRANSCRIPTIONAL REGULATOR"/>
    <property type="match status" value="1"/>
</dbReference>
<keyword evidence="3" id="KW-0010">Activator</keyword>
<evidence type="ECO:0000256" key="4">
    <source>
        <dbReference type="ARBA" id="ARBA00023163"/>
    </source>
</evidence>
<sequence length="298" mass="32583">MAISPDFLADPPAERVDALSEILHTVHLRGDELIRHAAAAEETVHFGPGHRLLHILESGTAELTVTAGKDASTVRSGDLVLLARGDEHALRALTPARWITGTFLVDETVAAPLLSVLPATIALSAAVPGREWLEISLRSLVFELTDPGPGTAVMISRVLDLLFVHALRAWSARDATPGWLTAAMDPALAPVLTAIHRDPVRPWTVPELAALAHLSRTTFAERFTRRLGRSPAAYVADRRLARAADLLRSTSTPISDIAHRIGYDSEAAFTRAFRRHYGQPPSRWRRLDTSSTDQKDHR</sequence>
<gene>
    <name evidence="6" type="ORF">NDR86_34850</name>
</gene>
<dbReference type="PANTHER" id="PTHR46796">
    <property type="entry name" value="HTH-TYPE TRANSCRIPTIONAL ACTIVATOR RHAS-RELATED"/>
    <property type="match status" value="1"/>
</dbReference>
<dbReference type="InterPro" id="IPR020449">
    <property type="entry name" value="Tscrpt_reg_AraC-type_HTH"/>
</dbReference>
<feature type="domain" description="HTH araC/xylS-type" evidence="5">
    <location>
        <begin position="189"/>
        <end position="287"/>
    </location>
</feature>
<protein>
    <submittedName>
        <fullName evidence="6">AraC family transcriptional regulator</fullName>
    </submittedName>
</protein>
<accession>A0A9X2J1A0</accession>
<dbReference type="Gene3D" id="1.10.10.60">
    <property type="entry name" value="Homeodomain-like"/>
    <property type="match status" value="2"/>
</dbReference>
<evidence type="ECO:0000256" key="3">
    <source>
        <dbReference type="ARBA" id="ARBA00023159"/>
    </source>
</evidence>
<keyword evidence="4" id="KW-0804">Transcription</keyword>
<dbReference type="GO" id="GO:0003700">
    <property type="term" value="F:DNA-binding transcription factor activity"/>
    <property type="evidence" value="ECO:0007669"/>
    <property type="project" value="InterPro"/>
</dbReference>
<dbReference type="PROSITE" id="PS00041">
    <property type="entry name" value="HTH_ARAC_FAMILY_1"/>
    <property type="match status" value="1"/>
</dbReference>
<proteinExistence type="predicted"/>
<evidence type="ECO:0000313" key="6">
    <source>
        <dbReference type="EMBL" id="MCM6778674.1"/>
    </source>
</evidence>
<reference evidence="6" key="1">
    <citation type="submission" date="2022-06" db="EMBL/GenBank/DDBJ databases">
        <title>Novel species in genus nocardia.</title>
        <authorList>
            <person name="Li F."/>
        </authorList>
    </citation>
    <scope>NUCLEOTIDE SEQUENCE</scope>
    <source>
        <strain evidence="6">CDC141</strain>
    </source>
</reference>
<dbReference type="InterPro" id="IPR018062">
    <property type="entry name" value="HTH_AraC-typ_CS"/>
</dbReference>
<dbReference type="PRINTS" id="PR00032">
    <property type="entry name" value="HTHARAC"/>
</dbReference>
<dbReference type="SUPFAM" id="SSF46689">
    <property type="entry name" value="Homeodomain-like"/>
    <property type="match status" value="2"/>
</dbReference>
<keyword evidence="7" id="KW-1185">Reference proteome</keyword>
<dbReference type="InterPro" id="IPR009057">
    <property type="entry name" value="Homeodomain-like_sf"/>
</dbReference>
<name>A0A9X2J1A0_9NOCA</name>
<dbReference type="EMBL" id="JAMRXG010000025">
    <property type="protein sequence ID" value="MCM6778674.1"/>
    <property type="molecule type" value="Genomic_DNA"/>
</dbReference>
<keyword evidence="1" id="KW-0805">Transcription regulation</keyword>
<dbReference type="SUPFAM" id="SSF51215">
    <property type="entry name" value="Regulatory protein AraC"/>
    <property type="match status" value="1"/>
</dbReference>